<dbReference type="InterPro" id="IPR039226">
    <property type="entry name" value="Ski3/TTC37"/>
</dbReference>
<evidence type="ECO:0000259" key="5">
    <source>
        <dbReference type="Pfam" id="PF24125"/>
    </source>
</evidence>
<dbReference type="Pfam" id="PF24125">
    <property type="entry name" value="Cds6_C"/>
    <property type="match status" value="1"/>
</dbReference>
<evidence type="ECO:0000256" key="4">
    <source>
        <dbReference type="SAM" id="MobiDB-lite"/>
    </source>
</evidence>
<dbReference type="Proteomes" id="UP001204445">
    <property type="component" value="Unassembled WGS sequence"/>
</dbReference>
<keyword evidence="1" id="KW-0677">Repeat</keyword>
<reference evidence="6" key="1">
    <citation type="submission" date="2022-08" db="EMBL/GenBank/DDBJ databases">
        <title>Genomic Encyclopedia of Type Strains, Phase III (KMG-III): the genomes of soil and plant-associated and newly described type strains.</title>
        <authorList>
            <person name="Whitman W."/>
        </authorList>
    </citation>
    <scope>NUCLEOTIDE SEQUENCE</scope>
    <source>
        <strain evidence="6">HMT 1</strain>
    </source>
</reference>
<feature type="compositionally biased region" description="Low complexity" evidence="4">
    <location>
        <begin position="226"/>
        <end position="235"/>
    </location>
</feature>
<feature type="repeat" description="TPR" evidence="3">
    <location>
        <begin position="100"/>
        <end position="133"/>
    </location>
</feature>
<accession>A0AAE3HMG0</accession>
<dbReference type="InterPro" id="IPR019734">
    <property type="entry name" value="TPR_rpt"/>
</dbReference>
<dbReference type="SMART" id="SM00028">
    <property type="entry name" value="TPR"/>
    <property type="match status" value="3"/>
</dbReference>
<gene>
    <name evidence="6" type="ORF">J2T55_001681</name>
</gene>
<dbReference type="GO" id="GO:0055087">
    <property type="term" value="C:Ski complex"/>
    <property type="evidence" value="ECO:0007669"/>
    <property type="project" value="InterPro"/>
</dbReference>
<evidence type="ECO:0000256" key="3">
    <source>
        <dbReference type="PROSITE-ProRule" id="PRU00339"/>
    </source>
</evidence>
<evidence type="ECO:0000313" key="7">
    <source>
        <dbReference type="Proteomes" id="UP001204445"/>
    </source>
</evidence>
<dbReference type="InterPro" id="IPR032710">
    <property type="entry name" value="NTF2-like_dom_sf"/>
</dbReference>
<feature type="compositionally biased region" description="Basic and acidic residues" evidence="4">
    <location>
        <begin position="189"/>
        <end position="198"/>
    </location>
</feature>
<dbReference type="PANTHER" id="PTHR15704">
    <property type="entry name" value="SUPERKILLER 3 PROTEIN-RELATED"/>
    <property type="match status" value="1"/>
</dbReference>
<sequence length="366" mass="40484">MIPASSSSRFVARCGLLATIMLLGCLVSPALLATTTAEVQSLIREDRLDAALDAVQKGLAEDADNVEMRFLKGLVLTRQDRLDEAARVFQSLIDDHPKLPEPYNNLAVVYAAQGEYDKARETLLRAINTHPSYATAYENIGDIYAKMASDAYNQALELDNGNSAAREKLALVSDLFPTEGDRSVSTPVTDERPVKTAEKTQQQTRADEPAPARPTVEKPGPVMSQPEPDAAAEAPAPEEPAAEDGSQEASNETVALQAIEQAVRDWAAAWAAQDVAAYLDAYADDFRPPDDMTREQWRAQRRERLSSPAFIEVDIDDLRVSMLDDEQAKARFRQTYRSDTYGDEVMKTLLLKRVGERWLIAEEHSE</sequence>
<keyword evidence="2 3" id="KW-0802">TPR repeat</keyword>
<keyword evidence="7" id="KW-1185">Reference proteome</keyword>
<dbReference type="Gene3D" id="1.25.40.10">
    <property type="entry name" value="Tetratricopeptide repeat domain"/>
    <property type="match status" value="1"/>
</dbReference>
<dbReference type="Pfam" id="PF14559">
    <property type="entry name" value="TPR_19"/>
    <property type="match status" value="1"/>
</dbReference>
<dbReference type="PROSITE" id="PS50005">
    <property type="entry name" value="TPR"/>
    <property type="match status" value="1"/>
</dbReference>
<dbReference type="RefSeq" id="WP_259055572.1">
    <property type="nucleotide sequence ID" value="NZ_JANUCT010000010.1"/>
</dbReference>
<comment type="caution">
    <text evidence="6">The sequence shown here is derived from an EMBL/GenBank/DDBJ whole genome shotgun (WGS) entry which is preliminary data.</text>
</comment>
<evidence type="ECO:0000256" key="2">
    <source>
        <dbReference type="ARBA" id="ARBA00022803"/>
    </source>
</evidence>
<dbReference type="PANTHER" id="PTHR15704:SF7">
    <property type="entry name" value="SUPERKILLER COMPLEX PROTEIN 3"/>
    <property type="match status" value="1"/>
</dbReference>
<evidence type="ECO:0000313" key="6">
    <source>
        <dbReference type="EMBL" id="MCS3903652.1"/>
    </source>
</evidence>
<organism evidence="6 7">
    <name type="scientific">Methylohalomonas lacus</name>
    <dbReference type="NCBI Taxonomy" id="398773"/>
    <lineage>
        <taxon>Bacteria</taxon>
        <taxon>Pseudomonadati</taxon>
        <taxon>Pseudomonadota</taxon>
        <taxon>Gammaproteobacteria</taxon>
        <taxon>Methylohalomonadales</taxon>
        <taxon>Methylohalomonadaceae</taxon>
        <taxon>Methylohalomonas</taxon>
    </lineage>
</organism>
<feature type="domain" description="Cds6 C-terminal" evidence="5">
    <location>
        <begin position="259"/>
        <end position="363"/>
    </location>
</feature>
<name>A0AAE3HMG0_9GAMM</name>
<dbReference type="SUPFAM" id="SSF48452">
    <property type="entry name" value="TPR-like"/>
    <property type="match status" value="1"/>
</dbReference>
<protein>
    <submittedName>
        <fullName evidence="6">Tetratricopeptide (TPR) repeat protein</fullName>
    </submittedName>
</protein>
<dbReference type="EMBL" id="JANUCT010000010">
    <property type="protein sequence ID" value="MCS3903652.1"/>
    <property type="molecule type" value="Genomic_DNA"/>
</dbReference>
<feature type="region of interest" description="Disordered" evidence="4">
    <location>
        <begin position="178"/>
        <end position="252"/>
    </location>
</feature>
<dbReference type="SUPFAM" id="SSF54427">
    <property type="entry name" value="NTF2-like"/>
    <property type="match status" value="1"/>
</dbReference>
<dbReference type="PROSITE" id="PS50293">
    <property type="entry name" value="TPR_REGION"/>
    <property type="match status" value="1"/>
</dbReference>
<dbReference type="Gene3D" id="3.10.450.50">
    <property type="match status" value="1"/>
</dbReference>
<dbReference type="InterPro" id="IPR056203">
    <property type="entry name" value="Cds6_C"/>
</dbReference>
<evidence type="ECO:0000256" key="1">
    <source>
        <dbReference type="ARBA" id="ARBA00022737"/>
    </source>
</evidence>
<dbReference type="GO" id="GO:0006401">
    <property type="term" value="P:RNA catabolic process"/>
    <property type="evidence" value="ECO:0007669"/>
    <property type="project" value="InterPro"/>
</dbReference>
<dbReference type="AlphaFoldDB" id="A0AAE3HMG0"/>
<proteinExistence type="predicted"/>
<dbReference type="InterPro" id="IPR011990">
    <property type="entry name" value="TPR-like_helical_dom_sf"/>
</dbReference>